<feature type="non-terminal residue" evidence="1">
    <location>
        <position position="1"/>
    </location>
</feature>
<organism evidence="1 2">
    <name type="scientific">Funneliformis geosporum</name>
    <dbReference type="NCBI Taxonomy" id="1117311"/>
    <lineage>
        <taxon>Eukaryota</taxon>
        <taxon>Fungi</taxon>
        <taxon>Fungi incertae sedis</taxon>
        <taxon>Mucoromycota</taxon>
        <taxon>Glomeromycotina</taxon>
        <taxon>Glomeromycetes</taxon>
        <taxon>Glomerales</taxon>
        <taxon>Glomeraceae</taxon>
        <taxon>Funneliformis</taxon>
    </lineage>
</organism>
<gene>
    <name evidence="1" type="ORF">FWILDA_LOCUS13944</name>
</gene>
<dbReference type="EMBL" id="CAMKVN010005656">
    <property type="protein sequence ID" value="CAI2189164.1"/>
    <property type="molecule type" value="Genomic_DNA"/>
</dbReference>
<dbReference type="Proteomes" id="UP001153678">
    <property type="component" value="Unassembled WGS sequence"/>
</dbReference>
<comment type="caution">
    <text evidence="1">The sequence shown here is derived from an EMBL/GenBank/DDBJ whole genome shotgun (WGS) entry which is preliminary data.</text>
</comment>
<dbReference type="AlphaFoldDB" id="A0A9W4T1B3"/>
<name>A0A9W4T1B3_9GLOM</name>
<protein>
    <submittedName>
        <fullName evidence="1">16401_t:CDS:1</fullName>
    </submittedName>
</protein>
<accession>A0A9W4T1B3</accession>
<reference evidence="1" key="1">
    <citation type="submission" date="2022-08" db="EMBL/GenBank/DDBJ databases">
        <authorList>
            <person name="Kallberg Y."/>
            <person name="Tangrot J."/>
            <person name="Rosling A."/>
        </authorList>
    </citation>
    <scope>NUCLEOTIDE SEQUENCE</scope>
    <source>
        <strain evidence="1">Wild A</strain>
    </source>
</reference>
<evidence type="ECO:0000313" key="1">
    <source>
        <dbReference type="EMBL" id="CAI2189164.1"/>
    </source>
</evidence>
<proteinExistence type="predicted"/>
<sequence length="68" mass="7735">RGKIFERKIVDNSFVALELKSNLNQITNQSELQKIDFDDDKGNHAPKQVQYTAIKTGVYLPVSRNGKD</sequence>
<keyword evidence="2" id="KW-1185">Reference proteome</keyword>
<evidence type="ECO:0000313" key="2">
    <source>
        <dbReference type="Proteomes" id="UP001153678"/>
    </source>
</evidence>